<dbReference type="AlphaFoldDB" id="A0A8X7WUS5"/>
<protein>
    <submittedName>
        <fullName evidence="2">BACH1 protein</fullName>
    </submittedName>
</protein>
<dbReference type="GO" id="GO:0000981">
    <property type="term" value="F:DNA-binding transcription factor activity, RNA polymerase II-specific"/>
    <property type="evidence" value="ECO:0007669"/>
    <property type="project" value="TreeGrafter"/>
</dbReference>
<dbReference type="Proteomes" id="UP000886611">
    <property type="component" value="Unassembled WGS sequence"/>
</dbReference>
<organism evidence="2 3">
    <name type="scientific">Polypterus senegalus</name>
    <name type="common">Senegal bichir</name>
    <dbReference type="NCBI Taxonomy" id="55291"/>
    <lineage>
        <taxon>Eukaryota</taxon>
        <taxon>Metazoa</taxon>
        <taxon>Chordata</taxon>
        <taxon>Craniata</taxon>
        <taxon>Vertebrata</taxon>
        <taxon>Euteleostomi</taxon>
        <taxon>Actinopterygii</taxon>
        <taxon>Polypteriformes</taxon>
        <taxon>Polypteridae</taxon>
        <taxon>Polypterus</taxon>
    </lineage>
</organism>
<evidence type="ECO:0000313" key="3">
    <source>
        <dbReference type="Proteomes" id="UP000886611"/>
    </source>
</evidence>
<dbReference type="PROSITE" id="PS50097">
    <property type="entry name" value="BTB"/>
    <property type="match status" value="1"/>
</dbReference>
<dbReference type="InterPro" id="IPR050457">
    <property type="entry name" value="ZnFinger_BTB_dom_contain"/>
</dbReference>
<name>A0A8X7WUS5_POLSE</name>
<gene>
    <name evidence="2" type="primary">Bach1_1</name>
    <name evidence="2" type="ORF">GTO96_0013380</name>
</gene>
<dbReference type="Gene3D" id="3.30.710.10">
    <property type="entry name" value="Potassium Channel Kv1.1, Chain A"/>
    <property type="match status" value="1"/>
</dbReference>
<dbReference type="SMART" id="SM00225">
    <property type="entry name" value="BTB"/>
    <property type="match status" value="1"/>
</dbReference>
<keyword evidence="3" id="KW-1185">Reference proteome</keyword>
<accession>A0A8X7WUS5</accession>
<reference evidence="2 3" key="1">
    <citation type="journal article" date="2021" name="Cell">
        <title>Tracing the genetic footprints of vertebrate landing in non-teleost ray-finned fishes.</title>
        <authorList>
            <person name="Bi X."/>
            <person name="Wang K."/>
            <person name="Yang L."/>
            <person name="Pan H."/>
            <person name="Jiang H."/>
            <person name="Wei Q."/>
            <person name="Fang M."/>
            <person name="Yu H."/>
            <person name="Zhu C."/>
            <person name="Cai Y."/>
            <person name="He Y."/>
            <person name="Gan X."/>
            <person name="Zeng H."/>
            <person name="Yu D."/>
            <person name="Zhu Y."/>
            <person name="Jiang H."/>
            <person name="Qiu Q."/>
            <person name="Yang H."/>
            <person name="Zhang Y.E."/>
            <person name="Wang W."/>
            <person name="Zhu M."/>
            <person name="He S."/>
            <person name="Zhang G."/>
        </authorList>
    </citation>
    <scope>NUCLEOTIDE SEQUENCE [LARGE SCALE GENOMIC DNA]</scope>
    <source>
        <strain evidence="2">Bchr_013</strain>
    </source>
</reference>
<sequence length="490" mass="55055">MALQSLNNSVYTYQSSIHSSNVLKHLNNQRQQGILCDMTVMVEDQFFHAHCSVLAACSDYFHARLIGRDGPVFTMALPKEVTAKGFSSLLDFAYTAKLILTKDSILEIQTCADFLGFHNLEKTCFSFLISKFFQTETDFEDNSEKKCPRSKYWKSKTQTVFEESMLLNVNFGLLDDDCSSPLGSNLTVPDKEASLITGEINTHTLSTSLSSIYKKIQNHSKENQETQIEECADKGQSFDGIDKESGHNNFEINKINYEETKTCTSQDAGNNNNVCHPCTNTLSGKPVLFNPLQSKTNSLQCPEKKKVLEGYSTENNNTSLFGTKKIETILDSPPTSQSIQEGNLNISTGSSREKEVSQHLAMEVWNELSIAHEEEGQTLPVQVSSEKLTECPWLSININETCKSYSNIHVKETECPFLNDLNNQSYLTNSKEQYKECELEGSQLMKSPNISSLNSEDEFDFDSDGDNESCTREQTYEVGNVCFISKSFSY</sequence>
<evidence type="ECO:0000259" key="1">
    <source>
        <dbReference type="PROSITE" id="PS50097"/>
    </source>
</evidence>
<dbReference type="Pfam" id="PF00651">
    <property type="entry name" value="BTB"/>
    <property type="match status" value="1"/>
</dbReference>
<feature type="non-terminal residue" evidence="2">
    <location>
        <position position="1"/>
    </location>
</feature>
<comment type="caution">
    <text evidence="2">The sequence shown here is derived from an EMBL/GenBank/DDBJ whole genome shotgun (WGS) entry which is preliminary data.</text>
</comment>
<dbReference type="InterPro" id="IPR011333">
    <property type="entry name" value="SKP1/BTB/POZ_sf"/>
</dbReference>
<proteinExistence type="predicted"/>
<feature type="non-terminal residue" evidence="2">
    <location>
        <position position="490"/>
    </location>
</feature>
<evidence type="ECO:0000313" key="2">
    <source>
        <dbReference type="EMBL" id="KAG2456395.1"/>
    </source>
</evidence>
<dbReference type="PANTHER" id="PTHR46105">
    <property type="entry name" value="AGAP004733-PA"/>
    <property type="match status" value="1"/>
</dbReference>
<dbReference type="GO" id="GO:0000978">
    <property type="term" value="F:RNA polymerase II cis-regulatory region sequence-specific DNA binding"/>
    <property type="evidence" value="ECO:0007669"/>
    <property type="project" value="TreeGrafter"/>
</dbReference>
<feature type="domain" description="BTB" evidence="1">
    <location>
        <begin position="36"/>
        <end position="102"/>
    </location>
</feature>
<dbReference type="PANTHER" id="PTHR46105:SF23">
    <property type="entry name" value="TRANSCRIPTION REGULATOR PROTEIN BACH1"/>
    <property type="match status" value="1"/>
</dbReference>
<dbReference type="SUPFAM" id="SSF54695">
    <property type="entry name" value="POZ domain"/>
    <property type="match status" value="1"/>
</dbReference>
<dbReference type="InterPro" id="IPR000210">
    <property type="entry name" value="BTB/POZ_dom"/>
</dbReference>
<dbReference type="EMBL" id="JAATIS010008602">
    <property type="protein sequence ID" value="KAG2456395.1"/>
    <property type="molecule type" value="Genomic_DNA"/>
</dbReference>